<dbReference type="Pfam" id="PF01019">
    <property type="entry name" value="G_glu_transpept"/>
    <property type="match status" value="1"/>
</dbReference>
<dbReference type="GO" id="GO:0006751">
    <property type="term" value="P:glutathione catabolic process"/>
    <property type="evidence" value="ECO:0007669"/>
    <property type="project" value="InterPro"/>
</dbReference>
<evidence type="ECO:0000313" key="4">
    <source>
        <dbReference type="Proteomes" id="UP001153076"/>
    </source>
</evidence>
<dbReference type="SUPFAM" id="SSF56235">
    <property type="entry name" value="N-terminal nucleophile aminohydrolases (Ntn hydrolases)"/>
    <property type="match status" value="1"/>
</dbReference>
<proteinExistence type="predicted"/>
<dbReference type="InterPro" id="IPR000101">
    <property type="entry name" value="GGT_peptidase"/>
</dbReference>
<feature type="binding site" evidence="1">
    <location>
        <position position="117"/>
    </location>
    <ligand>
        <name>L-glutamate</name>
        <dbReference type="ChEBI" id="CHEBI:29985"/>
    </ligand>
</feature>
<dbReference type="EMBL" id="JAKOGI010000372">
    <property type="protein sequence ID" value="KAJ8435971.1"/>
    <property type="molecule type" value="Genomic_DNA"/>
</dbReference>
<evidence type="ECO:0000256" key="1">
    <source>
        <dbReference type="PIRSR" id="PIRSR600101-2"/>
    </source>
</evidence>
<keyword evidence="4" id="KW-1185">Reference proteome</keyword>
<dbReference type="OrthoDB" id="1081007at2759"/>
<reference evidence="3" key="1">
    <citation type="submission" date="2022-04" db="EMBL/GenBank/DDBJ databases">
        <title>Carnegiea gigantea Genome sequencing and assembly v2.</title>
        <authorList>
            <person name="Copetti D."/>
            <person name="Sanderson M.J."/>
            <person name="Burquez A."/>
            <person name="Wojciechowski M.F."/>
        </authorList>
    </citation>
    <scope>NUCLEOTIDE SEQUENCE</scope>
    <source>
        <strain evidence="3">SGP5-SGP5p</strain>
        <tissue evidence="3">Aerial part</tissue>
    </source>
</reference>
<dbReference type="AlphaFoldDB" id="A0A9Q1K2I4"/>
<organism evidence="3 4">
    <name type="scientific">Carnegiea gigantea</name>
    <dbReference type="NCBI Taxonomy" id="171969"/>
    <lineage>
        <taxon>Eukaryota</taxon>
        <taxon>Viridiplantae</taxon>
        <taxon>Streptophyta</taxon>
        <taxon>Embryophyta</taxon>
        <taxon>Tracheophyta</taxon>
        <taxon>Spermatophyta</taxon>
        <taxon>Magnoliopsida</taxon>
        <taxon>eudicotyledons</taxon>
        <taxon>Gunneridae</taxon>
        <taxon>Pentapetalae</taxon>
        <taxon>Caryophyllales</taxon>
        <taxon>Cactineae</taxon>
        <taxon>Cactaceae</taxon>
        <taxon>Cactoideae</taxon>
        <taxon>Echinocereeae</taxon>
        <taxon>Carnegiea</taxon>
    </lineage>
</organism>
<dbReference type="PRINTS" id="PR01210">
    <property type="entry name" value="GGTRANSPTASE"/>
</dbReference>
<dbReference type="PANTHER" id="PTHR11686">
    <property type="entry name" value="GAMMA GLUTAMYL TRANSPEPTIDASE"/>
    <property type="match status" value="1"/>
</dbReference>
<name>A0A9Q1K2I4_9CARY</name>
<feature type="signal peptide" evidence="2">
    <location>
        <begin position="1"/>
        <end position="24"/>
    </location>
</feature>
<feature type="chain" id="PRO_5040244295" evidence="2">
    <location>
        <begin position="25"/>
        <end position="305"/>
    </location>
</feature>
<comment type="caution">
    <text evidence="3">The sequence shown here is derived from an EMBL/GenBank/DDBJ whole genome shotgun (WGS) entry which is preliminary data.</text>
</comment>
<evidence type="ECO:0000313" key="3">
    <source>
        <dbReference type="EMBL" id="KAJ8435971.1"/>
    </source>
</evidence>
<dbReference type="PANTHER" id="PTHR11686:SF9">
    <property type="entry name" value="RE13973P"/>
    <property type="match status" value="1"/>
</dbReference>
<evidence type="ECO:0000256" key="2">
    <source>
        <dbReference type="SAM" id="SignalP"/>
    </source>
</evidence>
<dbReference type="Proteomes" id="UP001153076">
    <property type="component" value="Unassembled WGS sequence"/>
</dbReference>
<keyword evidence="2" id="KW-0732">Signal</keyword>
<sequence length="305" mass="32252">MTNFNCSLFSTFLALGLAFGSCKTSWTVIIKDKYNGRAQVHDSEVVESQRGVVAADDGRCSDIGASMLRNGGHAVDAAVATALCLGVVNPMSSGIGGGAFMVVSSGSTSQALAFDMRETAPAAASQNMYKNDPEAKSKGPLSMGVPGELAGLYEAWMKYGRLPWKTLFQPSVELAKNGFEVLPYLAKDIATHDTKILGDPGLRQVFAPKGRLLQTGDICYNVELAESLEAVAEEGPQAFYNGKVGQKFVKDVQNAGGILTMEDLRNYKVKVTDALAVEVMGYKLLGMPPPSSGTLGISLVSALGH</sequence>
<dbReference type="GO" id="GO:0005886">
    <property type="term" value="C:plasma membrane"/>
    <property type="evidence" value="ECO:0007669"/>
    <property type="project" value="TreeGrafter"/>
</dbReference>
<protein>
    <submittedName>
        <fullName evidence="3">Uncharacterized protein</fullName>
    </submittedName>
</protein>
<dbReference type="GO" id="GO:0036374">
    <property type="term" value="F:glutathione hydrolase activity"/>
    <property type="evidence" value="ECO:0007669"/>
    <property type="project" value="InterPro"/>
</dbReference>
<accession>A0A9Q1K2I4</accession>
<gene>
    <name evidence="3" type="ORF">Cgig2_004228</name>
</gene>
<dbReference type="InterPro" id="IPR029055">
    <property type="entry name" value="Ntn_hydrolases_N"/>
</dbReference>